<name>A0ABY6AQE8_9PSED</name>
<dbReference type="SUPFAM" id="SSF52096">
    <property type="entry name" value="ClpP/crotonase"/>
    <property type="match status" value="1"/>
</dbReference>
<reference evidence="8" key="1">
    <citation type="submission" date="2022-09" db="EMBL/GenBank/DDBJ databases">
        <title>Complete genome sequence of Pseudomonas promysalinigenes strain RL-WG26, a newly isolated PGPR with the potential for plant salinity stress alleviation.</title>
        <authorList>
            <person name="Ren L."/>
            <person name="Wang G."/>
            <person name="Hu H."/>
        </authorList>
    </citation>
    <scope>NUCLEOTIDE SEQUENCE</scope>
    <source>
        <strain evidence="8">RL-WG26</strain>
    </source>
</reference>
<proteinExistence type="inferred from homology"/>
<evidence type="ECO:0000259" key="7">
    <source>
        <dbReference type="Pfam" id="PF01343"/>
    </source>
</evidence>
<dbReference type="PANTHER" id="PTHR42987">
    <property type="entry name" value="PEPTIDASE S49"/>
    <property type="match status" value="1"/>
</dbReference>
<keyword evidence="2" id="KW-0645">Protease</keyword>
<dbReference type="Gene3D" id="3.90.226.10">
    <property type="entry name" value="2-enoyl-CoA Hydratase, Chain A, domain 1"/>
    <property type="match status" value="1"/>
</dbReference>
<evidence type="ECO:0000256" key="6">
    <source>
        <dbReference type="SAM" id="Phobius"/>
    </source>
</evidence>
<accession>A0ABY6AQE8</accession>
<feature type="transmembrane region" description="Helical" evidence="6">
    <location>
        <begin position="58"/>
        <end position="79"/>
    </location>
</feature>
<feature type="region of interest" description="Disordered" evidence="5">
    <location>
        <begin position="1"/>
        <end position="24"/>
    </location>
</feature>
<evidence type="ECO:0000313" key="9">
    <source>
        <dbReference type="Proteomes" id="UP001064504"/>
    </source>
</evidence>
<keyword evidence="4" id="KW-0720">Serine protease</keyword>
<feature type="compositionally biased region" description="Basic and acidic residues" evidence="5">
    <location>
        <begin position="15"/>
        <end position="24"/>
    </location>
</feature>
<dbReference type="InterPro" id="IPR029045">
    <property type="entry name" value="ClpP/crotonase-like_dom_sf"/>
</dbReference>
<keyword evidence="6" id="KW-1133">Transmembrane helix</keyword>
<keyword evidence="9" id="KW-1185">Reference proteome</keyword>
<evidence type="ECO:0000256" key="2">
    <source>
        <dbReference type="ARBA" id="ARBA00022670"/>
    </source>
</evidence>
<evidence type="ECO:0000256" key="1">
    <source>
        <dbReference type="ARBA" id="ARBA00008683"/>
    </source>
</evidence>
<dbReference type="InterPro" id="IPR047272">
    <property type="entry name" value="S49_SppA_C"/>
</dbReference>
<keyword evidence="6" id="KW-0472">Membrane</keyword>
<feature type="domain" description="Peptidase S49" evidence="7">
    <location>
        <begin position="158"/>
        <end position="301"/>
    </location>
</feature>
<dbReference type="RefSeq" id="WP_261745098.1">
    <property type="nucleotide sequence ID" value="NZ_CP104557.1"/>
</dbReference>
<gene>
    <name evidence="8" type="ORF">N5C08_07725</name>
</gene>
<dbReference type="PANTHER" id="PTHR42987:SF8">
    <property type="entry name" value="PROTEINASE"/>
    <property type="match status" value="1"/>
</dbReference>
<keyword evidence="6" id="KW-0812">Transmembrane</keyword>
<evidence type="ECO:0000256" key="3">
    <source>
        <dbReference type="ARBA" id="ARBA00022801"/>
    </source>
</evidence>
<dbReference type="InterPro" id="IPR002142">
    <property type="entry name" value="Peptidase_S49"/>
</dbReference>
<dbReference type="Proteomes" id="UP001064504">
    <property type="component" value="Chromosome"/>
</dbReference>
<evidence type="ECO:0000256" key="4">
    <source>
        <dbReference type="ARBA" id="ARBA00022825"/>
    </source>
</evidence>
<dbReference type="CDD" id="cd07023">
    <property type="entry name" value="S49_Sppa_N_C"/>
    <property type="match status" value="1"/>
</dbReference>
<dbReference type="Pfam" id="PF01343">
    <property type="entry name" value="Peptidase_S49"/>
    <property type="match status" value="1"/>
</dbReference>
<organism evidence="8 9">
    <name type="scientific">Pseudomonas promysalinigenes</name>
    <dbReference type="NCBI Taxonomy" id="485898"/>
    <lineage>
        <taxon>Bacteria</taxon>
        <taxon>Pseudomonadati</taxon>
        <taxon>Pseudomonadota</taxon>
        <taxon>Gammaproteobacteria</taxon>
        <taxon>Pseudomonadales</taxon>
        <taxon>Pseudomonadaceae</taxon>
        <taxon>Pseudomonas</taxon>
    </lineage>
</organism>
<sequence>MADEWKAPVNETEEERLAREAREARNEEVRVEQKSWKLLEKTLLAGVQEQRRARRWGIFFKLLTFVYLFGILVLFTPLMDMDAAATRSGNHTALVEVRGVIADQEAASADNLIKSLREAFKDPKTKAVVMRINSPGGSPVQAGYVYDEIRRLRAEHPNTKLYAVITDLGASGAYYIASAADEIYADKASLVGSIGVTAAGYGFVGAMEKLGVERRSYTAGEHKAFLDPFSPEKPDERAFWQGVLNTTHQQFIAMVKQGRGDRLKDKEHPELFSGLIWSGEQAKSLGLVDGLGSASYVAREVVGEKDLVDYTVQESPFDRFSKRIGASVAEHLAMWMGFQGPQLR</sequence>
<dbReference type="Gene3D" id="6.20.330.10">
    <property type="match status" value="1"/>
</dbReference>
<protein>
    <submittedName>
        <fullName evidence="8">S49 family peptidase</fullName>
    </submittedName>
</protein>
<evidence type="ECO:0000313" key="8">
    <source>
        <dbReference type="EMBL" id="UXH41412.1"/>
    </source>
</evidence>
<keyword evidence="3" id="KW-0378">Hydrolase</keyword>
<comment type="similarity">
    <text evidence="1">Belongs to the peptidase S49 family.</text>
</comment>
<dbReference type="EMBL" id="CP104557">
    <property type="protein sequence ID" value="UXH41412.1"/>
    <property type="molecule type" value="Genomic_DNA"/>
</dbReference>
<evidence type="ECO:0000256" key="5">
    <source>
        <dbReference type="SAM" id="MobiDB-lite"/>
    </source>
</evidence>